<reference evidence="2" key="1">
    <citation type="submission" date="2023-04" db="EMBL/GenBank/DDBJ databases">
        <title>Phytophthora lilii NBRC 32176.</title>
        <authorList>
            <person name="Ichikawa N."/>
            <person name="Sato H."/>
            <person name="Tonouchi N."/>
        </authorList>
    </citation>
    <scope>NUCLEOTIDE SEQUENCE</scope>
    <source>
        <strain evidence="2">NBRC 32176</strain>
    </source>
</reference>
<evidence type="ECO:0000313" key="3">
    <source>
        <dbReference type="Proteomes" id="UP001165083"/>
    </source>
</evidence>
<evidence type="ECO:0000256" key="1">
    <source>
        <dbReference type="SAM" id="MobiDB-lite"/>
    </source>
</evidence>
<name>A0A9W6XJY5_9STRA</name>
<dbReference type="AlphaFoldDB" id="A0A9W6XJY5"/>
<dbReference type="Proteomes" id="UP001165083">
    <property type="component" value="Unassembled WGS sequence"/>
</dbReference>
<proteinExistence type="predicted"/>
<sequence>MSAAFGWSDSAGTSASSTAPLRTSKATATIPFTLTGSTTTIGLTTIQRKNVLGMELPTENPLLGLRLYRGLALCQPLKSPKPKESSPMRYERVP</sequence>
<protein>
    <submittedName>
        <fullName evidence="2">Unnamed protein product</fullName>
    </submittedName>
</protein>
<keyword evidence="3" id="KW-1185">Reference proteome</keyword>
<gene>
    <name evidence="2" type="ORF">Plil01_001640600</name>
</gene>
<feature type="compositionally biased region" description="Low complexity" evidence="1">
    <location>
        <begin position="8"/>
        <end position="19"/>
    </location>
</feature>
<evidence type="ECO:0000313" key="2">
    <source>
        <dbReference type="EMBL" id="GMF39902.1"/>
    </source>
</evidence>
<dbReference type="EMBL" id="BSXW01001917">
    <property type="protein sequence ID" value="GMF39902.1"/>
    <property type="molecule type" value="Genomic_DNA"/>
</dbReference>
<comment type="caution">
    <text evidence="2">The sequence shown here is derived from an EMBL/GenBank/DDBJ whole genome shotgun (WGS) entry which is preliminary data.</text>
</comment>
<organism evidence="2 3">
    <name type="scientific">Phytophthora lilii</name>
    <dbReference type="NCBI Taxonomy" id="2077276"/>
    <lineage>
        <taxon>Eukaryota</taxon>
        <taxon>Sar</taxon>
        <taxon>Stramenopiles</taxon>
        <taxon>Oomycota</taxon>
        <taxon>Peronosporomycetes</taxon>
        <taxon>Peronosporales</taxon>
        <taxon>Peronosporaceae</taxon>
        <taxon>Phytophthora</taxon>
    </lineage>
</organism>
<accession>A0A9W6XJY5</accession>
<feature type="region of interest" description="Disordered" evidence="1">
    <location>
        <begin position="1"/>
        <end position="22"/>
    </location>
</feature>